<dbReference type="AlphaFoldDB" id="A0A2D2D3L6"/>
<evidence type="ECO:0000313" key="9">
    <source>
        <dbReference type="EMBL" id="ATQ69591.1"/>
    </source>
</evidence>
<dbReference type="Gene3D" id="1.10.10.10">
    <property type="entry name" value="Winged helix-like DNA-binding domain superfamily/Winged helix DNA-binding domain"/>
    <property type="match status" value="1"/>
</dbReference>
<dbReference type="Pfam" id="PF04542">
    <property type="entry name" value="Sigma70_r2"/>
    <property type="match status" value="1"/>
</dbReference>
<dbReference type="InterPro" id="IPR013249">
    <property type="entry name" value="RNA_pol_sigma70_r4_t2"/>
</dbReference>
<evidence type="ECO:0000259" key="8">
    <source>
        <dbReference type="Pfam" id="PF08281"/>
    </source>
</evidence>
<gene>
    <name evidence="9" type="ORF">CQW49_18165</name>
</gene>
<dbReference type="KEGG" id="mtw:CQW49_18165"/>
<evidence type="ECO:0000256" key="4">
    <source>
        <dbReference type="ARBA" id="ARBA00023125"/>
    </source>
</evidence>
<dbReference type="PANTHER" id="PTHR43133:SF63">
    <property type="entry name" value="RNA POLYMERASE SIGMA FACTOR FECI-RELATED"/>
    <property type="match status" value="1"/>
</dbReference>
<dbReference type="PANTHER" id="PTHR43133">
    <property type="entry name" value="RNA POLYMERASE ECF-TYPE SIGMA FACTO"/>
    <property type="match status" value="1"/>
</dbReference>
<dbReference type="InterPro" id="IPR013325">
    <property type="entry name" value="RNA_pol_sigma_r2"/>
</dbReference>
<name>A0A2D2D3L6_METT3</name>
<evidence type="ECO:0000256" key="2">
    <source>
        <dbReference type="ARBA" id="ARBA00023015"/>
    </source>
</evidence>
<dbReference type="InterPro" id="IPR000838">
    <property type="entry name" value="RNA_pol_sigma70_ECF_CS"/>
</dbReference>
<dbReference type="Pfam" id="PF08281">
    <property type="entry name" value="Sigma70_r4_2"/>
    <property type="match status" value="1"/>
</dbReference>
<dbReference type="PROSITE" id="PS01063">
    <property type="entry name" value="SIGMA70_ECF"/>
    <property type="match status" value="1"/>
</dbReference>
<dbReference type="NCBIfam" id="TIGR02937">
    <property type="entry name" value="sigma70-ECF"/>
    <property type="match status" value="1"/>
</dbReference>
<dbReference type="Gene3D" id="1.10.1740.10">
    <property type="match status" value="1"/>
</dbReference>
<feature type="domain" description="RNA polymerase sigma factor 70 region 4 type 2" evidence="8">
    <location>
        <begin position="109"/>
        <end position="161"/>
    </location>
</feature>
<dbReference type="EMBL" id="CP023737">
    <property type="protein sequence ID" value="ATQ69591.1"/>
    <property type="molecule type" value="Genomic_DNA"/>
</dbReference>
<protein>
    <recommendedName>
        <fullName evidence="6">RNA polymerase sigma factor</fullName>
    </recommendedName>
</protein>
<evidence type="ECO:0000313" key="10">
    <source>
        <dbReference type="Proteomes" id="UP000230709"/>
    </source>
</evidence>
<dbReference type="GO" id="GO:0006352">
    <property type="term" value="P:DNA-templated transcription initiation"/>
    <property type="evidence" value="ECO:0007669"/>
    <property type="project" value="InterPro"/>
</dbReference>
<accession>A0A2D2D3L6</accession>
<organism evidence="9 10">
    <name type="scientific">Methylosinus trichosporium (strain ATCC 35070 / NCIMB 11131 / UNIQEM 75 / OB3b)</name>
    <dbReference type="NCBI Taxonomy" id="595536"/>
    <lineage>
        <taxon>Bacteria</taxon>
        <taxon>Pseudomonadati</taxon>
        <taxon>Pseudomonadota</taxon>
        <taxon>Alphaproteobacteria</taxon>
        <taxon>Hyphomicrobiales</taxon>
        <taxon>Methylocystaceae</taxon>
        <taxon>Methylosinus</taxon>
    </lineage>
</organism>
<evidence type="ECO:0000256" key="6">
    <source>
        <dbReference type="RuleBase" id="RU000716"/>
    </source>
</evidence>
<dbReference type="GO" id="GO:0016987">
    <property type="term" value="F:sigma factor activity"/>
    <property type="evidence" value="ECO:0007669"/>
    <property type="project" value="UniProtKB-KW"/>
</dbReference>
<sequence>MPDRKRLSFRELFLRNRRELLDYLTRKVGPDDAPDLLQETFVRALRHERFDAVVDPPAFLQRIAVNLSLDFLRRRKTESSYLQYVDYFLDAPSPEATPEETLAHKRKSERLAAAIAALSPRCRDVFLMGVFEDIPMTEIARRLGVSDRMARKHMANALRLCRAALD</sequence>
<keyword evidence="3 6" id="KW-0731">Sigma factor</keyword>
<dbReference type="InterPro" id="IPR007627">
    <property type="entry name" value="RNA_pol_sigma70_r2"/>
</dbReference>
<dbReference type="InterPro" id="IPR013324">
    <property type="entry name" value="RNA_pol_sigma_r3/r4-like"/>
</dbReference>
<keyword evidence="4 6" id="KW-0238">DNA-binding</keyword>
<dbReference type="RefSeq" id="WP_003615928.1">
    <property type="nucleotide sequence ID" value="NZ_ADVE02000001.1"/>
</dbReference>
<evidence type="ECO:0000256" key="1">
    <source>
        <dbReference type="ARBA" id="ARBA00010641"/>
    </source>
</evidence>
<evidence type="ECO:0000256" key="3">
    <source>
        <dbReference type="ARBA" id="ARBA00023082"/>
    </source>
</evidence>
<reference evidence="10" key="1">
    <citation type="submission" date="2017-10" db="EMBL/GenBank/DDBJ databases">
        <title>Completed PacBio SMRT sequence of Methylosinus trichosporium OB3b reveals presence of a third large plasmid.</title>
        <authorList>
            <person name="Charles T.C."/>
            <person name="Lynch M.D.J."/>
            <person name="Heil J.R."/>
            <person name="Cheng J."/>
        </authorList>
    </citation>
    <scope>NUCLEOTIDE SEQUENCE [LARGE SCALE GENOMIC DNA]</scope>
    <source>
        <strain evidence="10">OB3b</strain>
    </source>
</reference>
<dbReference type="Proteomes" id="UP000230709">
    <property type="component" value="Chromosome"/>
</dbReference>
<comment type="similarity">
    <text evidence="1 6">Belongs to the sigma-70 factor family. ECF subfamily.</text>
</comment>
<dbReference type="InterPro" id="IPR039425">
    <property type="entry name" value="RNA_pol_sigma-70-like"/>
</dbReference>
<dbReference type="GO" id="GO:0003677">
    <property type="term" value="F:DNA binding"/>
    <property type="evidence" value="ECO:0007669"/>
    <property type="project" value="UniProtKB-KW"/>
</dbReference>
<dbReference type="InterPro" id="IPR014284">
    <property type="entry name" value="RNA_pol_sigma-70_dom"/>
</dbReference>
<proteinExistence type="inferred from homology"/>
<dbReference type="InterPro" id="IPR036388">
    <property type="entry name" value="WH-like_DNA-bd_sf"/>
</dbReference>
<keyword evidence="10" id="KW-1185">Reference proteome</keyword>
<feature type="domain" description="RNA polymerase sigma-70 region 2" evidence="7">
    <location>
        <begin position="12"/>
        <end position="76"/>
    </location>
</feature>
<dbReference type="SUPFAM" id="SSF88946">
    <property type="entry name" value="Sigma2 domain of RNA polymerase sigma factors"/>
    <property type="match status" value="1"/>
</dbReference>
<keyword evidence="5 6" id="KW-0804">Transcription</keyword>
<dbReference type="STRING" id="595536.GCA_000178815_01548"/>
<dbReference type="SUPFAM" id="SSF88659">
    <property type="entry name" value="Sigma3 and sigma4 domains of RNA polymerase sigma factors"/>
    <property type="match status" value="1"/>
</dbReference>
<evidence type="ECO:0000256" key="5">
    <source>
        <dbReference type="ARBA" id="ARBA00023163"/>
    </source>
</evidence>
<evidence type="ECO:0000259" key="7">
    <source>
        <dbReference type="Pfam" id="PF04542"/>
    </source>
</evidence>
<keyword evidence="2 6" id="KW-0805">Transcription regulation</keyword>